<keyword evidence="4" id="KW-1003">Cell membrane</keyword>
<feature type="transmembrane region" description="Helical" evidence="8">
    <location>
        <begin position="201"/>
        <end position="223"/>
    </location>
</feature>
<evidence type="ECO:0000256" key="5">
    <source>
        <dbReference type="ARBA" id="ARBA00022692"/>
    </source>
</evidence>
<dbReference type="InterPro" id="IPR004776">
    <property type="entry name" value="Mem_transp_PIN-like"/>
</dbReference>
<evidence type="ECO:0000256" key="1">
    <source>
        <dbReference type="ARBA" id="ARBA00004651"/>
    </source>
</evidence>
<comment type="subcellular location">
    <subcellularLocation>
        <location evidence="1">Cell membrane</location>
        <topology evidence="1">Multi-pass membrane protein</topology>
    </subcellularLocation>
</comment>
<protein>
    <submittedName>
        <fullName evidence="9">AEC family transporter</fullName>
    </submittedName>
</protein>
<evidence type="ECO:0000256" key="6">
    <source>
        <dbReference type="ARBA" id="ARBA00022989"/>
    </source>
</evidence>
<keyword evidence="6 8" id="KW-1133">Transmembrane helix</keyword>
<keyword evidence="3" id="KW-0813">Transport</keyword>
<dbReference type="PANTHER" id="PTHR36838">
    <property type="entry name" value="AUXIN EFFLUX CARRIER FAMILY PROTEIN"/>
    <property type="match status" value="1"/>
</dbReference>
<evidence type="ECO:0000313" key="10">
    <source>
        <dbReference type="Proteomes" id="UP001177341"/>
    </source>
</evidence>
<evidence type="ECO:0000256" key="3">
    <source>
        <dbReference type="ARBA" id="ARBA00022448"/>
    </source>
</evidence>
<dbReference type="EMBL" id="JAUYVO010000007">
    <property type="protein sequence ID" value="MDP2523212.1"/>
    <property type="molecule type" value="Genomic_DNA"/>
</dbReference>
<dbReference type="RefSeq" id="WP_075173763.1">
    <property type="nucleotide sequence ID" value="NZ_JAUOPL010000006.1"/>
</dbReference>
<feature type="transmembrane region" description="Helical" evidence="8">
    <location>
        <begin position="174"/>
        <end position="195"/>
    </location>
</feature>
<gene>
    <name evidence="9" type="ORF">Q8W30_11575</name>
</gene>
<organism evidence="9 10">
    <name type="scientific">Neptunomonas phycophila</name>
    <dbReference type="NCBI Taxonomy" id="1572645"/>
    <lineage>
        <taxon>Bacteria</taxon>
        <taxon>Pseudomonadati</taxon>
        <taxon>Pseudomonadota</taxon>
        <taxon>Gammaproteobacteria</taxon>
        <taxon>Oceanospirillales</taxon>
        <taxon>Oceanospirillaceae</taxon>
        <taxon>Neptunomonas</taxon>
    </lineage>
</organism>
<feature type="transmembrane region" description="Helical" evidence="8">
    <location>
        <begin position="235"/>
        <end position="253"/>
    </location>
</feature>
<comment type="caution">
    <text evidence="9">The sequence shown here is derived from an EMBL/GenBank/DDBJ whole genome shotgun (WGS) entry which is preliminary data.</text>
</comment>
<keyword evidence="5 8" id="KW-0812">Transmembrane</keyword>
<keyword evidence="7 8" id="KW-0472">Membrane</keyword>
<evidence type="ECO:0000256" key="2">
    <source>
        <dbReference type="ARBA" id="ARBA00010145"/>
    </source>
</evidence>
<feature type="transmembrane region" description="Helical" evidence="8">
    <location>
        <begin position="259"/>
        <end position="278"/>
    </location>
</feature>
<proteinExistence type="inferred from homology"/>
<evidence type="ECO:0000256" key="8">
    <source>
        <dbReference type="SAM" id="Phobius"/>
    </source>
</evidence>
<dbReference type="Proteomes" id="UP001177341">
    <property type="component" value="Unassembled WGS sequence"/>
</dbReference>
<dbReference type="InterPro" id="IPR038770">
    <property type="entry name" value="Na+/solute_symporter_sf"/>
</dbReference>
<feature type="transmembrane region" description="Helical" evidence="8">
    <location>
        <begin position="37"/>
        <end position="60"/>
    </location>
</feature>
<name>A0ABT9EVW6_9GAMM</name>
<evidence type="ECO:0000313" key="9">
    <source>
        <dbReference type="EMBL" id="MDP2523212.1"/>
    </source>
</evidence>
<dbReference type="Pfam" id="PF03547">
    <property type="entry name" value="Mem_trans"/>
    <property type="match status" value="2"/>
</dbReference>
<feature type="transmembrane region" description="Helical" evidence="8">
    <location>
        <begin position="72"/>
        <end position="90"/>
    </location>
</feature>
<evidence type="ECO:0000256" key="7">
    <source>
        <dbReference type="ARBA" id="ARBA00023136"/>
    </source>
</evidence>
<accession>A0ABT9EVW6</accession>
<feature type="transmembrane region" description="Helical" evidence="8">
    <location>
        <begin position="127"/>
        <end position="154"/>
    </location>
</feature>
<feature type="transmembrane region" description="Helical" evidence="8">
    <location>
        <begin position="287"/>
        <end position="310"/>
    </location>
</feature>
<feature type="transmembrane region" description="Helical" evidence="8">
    <location>
        <begin position="6"/>
        <end position="28"/>
    </location>
</feature>
<sequence length="316" mass="34265">MADQAALFHQIFLVTGPVFGLVLLGVFLKRIRLIDEAFVMTASNLTFRATMPTLLFLSILQSDLKTAFQPKLVFFFVAATFLHFGFVWLWSLRSVPKEDRGVYIQGAFRGNCGIMSLALAANQYGDYGLSVGGVLSGIIVIVFNILSAFILSIYSPTFDANFKSIMREIVRNPLIISVVAALVGSSIGLTLPEWVVRSGNYFAAMSLPTALICIGGTLSLAAFKSSGRVTLSSSLFKVFWMPLFFVPLAWLLGFEGRELGILFLFLATPTAAASYVMVRAAGSSASLAANIIALTTVISVVSFMAGLYLLNYLQLI</sequence>
<evidence type="ECO:0000256" key="4">
    <source>
        <dbReference type="ARBA" id="ARBA00022475"/>
    </source>
</evidence>
<dbReference type="Gene3D" id="1.20.1530.20">
    <property type="match status" value="1"/>
</dbReference>
<reference evidence="9" key="1">
    <citation type="submission" date="2023-07" db="EMBL/GenBank/DDBJ databases">
        <title>Genome content predicts the carbon catabolic preferences of heterotrophic bacteria.</title>
        <authorList>
            <person name="Gralka M."/>
        </authorList>
    </citation>
    <scope>NUCLEOTIDE SEQUENCE</scope>
    <source>
        <strain evidence="9">5G01</strain>
    </source>
</reference>
<comment type="similarity">
    <text evidence="2">Belongs to the auxin efflux carrier (TC 2.A.69) family.</text>
</comment>
<dbReference type="PANTHER" id="PTHR36838:SF4">
    <property type="entry name" value="AUXIN EFFLUX CARRIER FAMILY PROTEIN"/>
    <property type="match status" value="1"/>
</dbReference>
<keyword evidence="10" id="KW-1185">Reference proteome</keyword>